<evidence type="ECO:0000256" key="2">
    <source>
        <dbReference type="ARBA" id="ARBA00022741"/>
    </source>
</evidence>
<evidence type="ECO:0000313" key="7">
    <source>
        <dbReference type="Proteomes" id="UP000186096"/>
    </source>
</evidence>
<keyword evidence="7" id="KW-1185">Reference proteome</keyword>
<dbReference type="EMBL" id="FTNI01000006">
    <property type="protein sequence ID" value="SIR10839.1"/>
    <property type="molecule type" value="Genomic_DNA"/>
</dbReference>
<evidence type="ECO:0000256" key="5">
    <source>
        <dbReference type="HAMAP-Rule" id="MF_01609"/>
    </source>
</evidence>
<comment type="catalytic activity">
    <reaction evidence="4 5">
        <text>L-cysteine + L-glutamate + ATP = gamma-L-glutamyl-L-cysteine + ADP + phosphate + H(+)</text>
        <dbReference type="Rhea" id="RHEA:13285"/>
        <dbReference type="ChEBI" id="CHEBI:15378"/>
        <dbReference type="ChEBI" id="CHEBI:29985"/>
        <dbReference type="ChEBI" id="CHEBI:30616"/>
        <dbReference type="ChEBI" id="CHEBI:35235"/>
        <dbReference type="ChEBI" id="CHEBI:43474"/>
        <dbReference type="ChEBI" id="CHEBI:58173"/>
        <dbReference type="ChEBI" id="CHEBI:456216"/>
        <dbReference type="EC" id="6.3.2.2"/>
    </reaction>
</comment>
<dbReference type="NCBIfam" id="TIGR02050">
    <property type="entry name" value="gshA_cyan_rel"/>
    <property type="match status" value="1"/>
</dbReference>
<dbReference type="OrthoDB" id="9803842at2"/>
<accession>A0A1N6Y8P4</accession>
<organism evidence="6 7">
    <name type="scientific">Microbispora rosea</name>
    <dbReference type="NCBI Taxonomy" id="58117"/>
    <lineage>
        <taxon>Bacteria</taxon>
        <taxon>Bacillati</taxon>
        <taxon>Actinomycetota</taxon>
        <taxon>Actinomycetes</taxon>
        <taxon>Streptosporangiales</taxon>
        <taxon>Streptosporangiaceae</taxon>
        <taxon>Microbispora</taxon>
    </lineage>
</organism>
<dbReference type="GO" id="GO:0005524">
    <property type="term" value="F:ATP binding"/>
    <property type="evidence" value="ECO:0007669"/>
    <property type="project" value="UniProtKB-KW"/>
</dbReference>
<comment type="function">
    <text evidence="5">ATP-dependent carboxylate-amine ligase which exhibits weak glutamate--cysteine ligase activity.</text>
</comment>
<comment type="similarity">
    <text evidence="5">Belongs to the glutamate--cysteine ligase type 2 family. YbdK subfamily.</text>
</comment>
<dbReference type="InterPro" id="IPR014746">
    <property type="entry name" value="Gln_synth/guanido_kin_cat_dom"/>
</dbReference>
<protein>
    <recommendedName>
        <fullName evidence="5">Putative glutamate--cysteine ligase 2</fullName>
        <ecNumber evidence="5">6.3.2.2</ecNumber>
    </recommendedName>
    <alternativeName>
        <fullName evidence="5">Gamma-glutamylcysteine synthetase 2</fullName>
        <shortName evidence="5">GCS 2</shortName>
        <shortName evidence="5">Gamma-GCS 2</shortName>
    </alternativeName>
</protein>
<dbReference type="GO" id="GO:0004357">
    <property type="term" value="F:glutamate-cysteine ligase activity"/>
    <property type="evidence" value="ECO:0007669"/>
    <property type="project" value="UniProtKB-EC"/>
</dbReference>
<sequence length="364" mass="40096">MTKKRPVGVEEEFLVVDLETRRLTPLAESMLERLPDEGFAAELQRSVVETNSTPMEDLGDVRAEIVRLRQALVSAGEPLGVGVIASGTTPVTGIEGYTFTPGERYEYLSESYRFLAQEQLICGAQVHVEIDDRDVAVLAAQRVEPWLPPLLALSASSPYWMDEDSGYASSRALTWQRWPTAGPLGPFADAAEYDRTAEDLVASGVIEDRGMVYFDLRLSAHVPTVEMRICDSCPLADDVVLLAGLFRALMTREMEAVERGEPPAGEQRLALLRAANWRAARDGLEGDLLSPVTSRPEPAPRLITWMLEELRPTLEKLGDWEIVSELADAALRRGSSASRQRGAHAVSGKPEDAVDLLLAETRQR</sequence>
<proteinExistence type="inferred from homology"/>
<dbReference type="Proteomes" id="UP000186096">
    <property type="component" value="Unassembled WGS sequence"/>
</dbReference>
<dbReference type="HAMAP" id="MF_01609">
    <property type="entry name" value="Glu_cys_ligase_2"/>
    <property type="match status" value="1"/>
</dbReference>
<dbReference type="NCBIfam" id="NF010041">
    <property type="entry name" value="PRK13517.1-1"/>
    <property type="match status" value="1"/>
</dbReference>
<dbReference type="Pfam" id="PF04107">
    <property type="entry name" value="GCS2"/>
    <property type="match status" value="1"/>
</dbReference>
<dbReference type="RefSeq" id="WP_076434360.1">
    <property type="nucleotide sequence ID" value="NZ_FTNI01000006.1"/>
</dbReference>
<dbReference type="InterPro" id="IPR011793">
    <property type="entry name" value="YbdK"/>
</dbReference>
<keyword evidence="2 5" id="KW-0547">Nucleotide-binding</keyword>
<name>A0A1N6Y8P4_9ACTN</name>
<keyword evidence="1 5" id="KW-0436">Ligase</keyword>
<dbReference type="PANTHER" id="PTHR36510">
    <property type="entry name" value="GLUTAMATE--CYSTEINE LIGASE 2-RELATED"/>
    <property type="match status" value="1"/>
</dbReference>
<dbReference type="EC" id="6.3.2.2" evidence="5"/>
<evidence type="ECO:0000313" key="6">
    <source>
        <dbReference type="EMBL" id="SIR10839.1"/>
    </source>
</evidence>
<dbReference type="GO" id="GO:0042398">
    <property type="term" value="P:modified amino acid biosynthetic process"/>
    <property type="evidence" value="ECO:0007669"/>
    <property type="project" value="InterPro"/>
</dbReference>
<dbReference type="AlphaFoldDB" id="A0A1N6Y8P4"/>
<evidence type="ECO:0000256" key="3">
    <source>
        <dbReference type="ARBA" id="ARBA00022840"/>
    </source>
</evidence>
<evidence type="ECO:0000256" key="4">
    <source>
        <dbReference type="ARBA" id="ARBA00048819"/>
    </source>
</evidence>
<keyword evidence="3 5" id="KW-0067">ATP-binding</keyword>
<dbReference type="STRING" id="58117.SAMN05421833_10637"/>
<dbReference type="InterPro" id="IPR050141">
    <property type="entry name" value="GCL_type2/YbdK_subfam"/>
</dbReference>
<dbReference type="Gene3D" id="3.30.590.20">
    <property type="match status" value="1"/>
</dbReference>
<reference evidence="7" key="1">
    <citation type="submission" date="2017-01" db="EMBL/GenBank/DDBJ databases">
        <authorList>
            <person name="Varghese N."/>
            <person name="Submissions S."/>
        </authorList>
    </citation>
    <scope>NUCLEOTIDE SEQUENCE [LARGE SCALE GENOMIC DNA]</scope>
    <source>
        <strain evidence="7">ATCC 12950</strain>
    </source>
</reference>
<evidence type="ECO:0000256" key="1">
    <source>
        <dbReference type="ARBA" id="ARBA00022598"/>
    </source>
</evidence>
<gene>
    <name evidence="6" type="ORF">SAMN05421833_10637</name>
</gene>
<dbReference type="PANTHER" id="PTHR36510:SF1">
    <property type="entry name" value="GLUTAMATE--CYSTEINE LIGASE 2-RELATED"/>
    <property type="match status" value="1"/>
</dbReference>
<dbReference type="SUPFAM" id="SSF55931">
    <property type="entry name" value="Glutamine synthetase/guanido kinase"/>
    <property type="match status" value="1"/>
</dbReference>
<dbReference type="InterPro" id="IPR006336">
    <property type="entry name" value="GCS2"/>
</dbReference>